<dbReference type="Proteomes" id="UP000230959">
    <property type="component" value="Unassembled WGS sequence"/>
</dbReference>
<evidence type="ECO:0000313" key="3">
    <source>
        <dbReference type="EMBL" id="PJE74136.1"/>
    </source>
</evidence>
<dbReference type="PANTHER" id="PTHR43031">
    <property type="entry name" value="FAD-DEPENDENT OXIDOREDUCTASE"/>
    <property type="match status" value="1"/>
</dbReference>
<proteinExistence type="predicted"/>
<reference evidence="4" key="1">
    <citation type="submission" date="2017-09" db="EMBL/GenBank/DDBJ databases">
        <title>Depth-based differentiation of microbial function through sediment-hosted aquifers and enrichment of novel symbionts in the deep terrestrial subsurface.</title>
        <authorList>
            <person name="Probst A.J."/>
            <person name="Ladd B."/>
            <person name="Jarett J.K."/>
            <person name="Geller-Mcgrath D.E."/>
            <person name="Sieber C.M.K."/>
            <person name="Emerson J.B."/>
            <person name="Anantharaman K."/>
            <person name="Thomas B.C."/>
            <person name="Malmstrom R."/>
            <person name="Stieglmeier M."/>
            <person name="Klingl A."/>
            <person name="Woyke T."/>
            <person name="Ryan C.M."/>
            <person name="Banfield J.F."/>
        </authorList>
    </citation>
    <scope>NUCLEOTIDE SEQUENCE [LARGE SCALE GENOMIC DNA]</scope>
</reference>
<organism evidence="3 4">
    <name type="scientific">Candidatus Terrybacteria bacterium CG10_big_fil_rev_8_21_14_0_10_41_10</name>
    <dbReference type="NCBI Taxonomy" id="1975026"/>
    <lineage>
        <taxon>Bacteria</taxon>
        <taxon>Candidatus Terryibacteriota</taxon>
    </lineage>
</organism>
<dbReference type="PANTHER" id="PTHR43031:SF1">
    <property type="entry name" value="PYRIDINE NUCLEOTIDE-DISULPHIDE OXIDOREDUCTASE"/>
    <property type="match status" value="1"/>
</dbReference>
<feature type="domain" description="Rhodanese" evidence="2">
    <location>
        <begin position="62"/>
        <end position="156"/>
    </location>
</feature>
<protein>
    <recommendedName>
        <fullName evidence="2">Rhodanese domain-containing protein</fullName>
    </recommendedName>
</protein>
<dbReference type="Pfam" id="PF00581">
    <property type="entry name" value="Rhodanese"/>
    <property type="match status" value="1"/>
</dbReference>
<evidence type="ECO:0000313" key="4">
    <source>
        <dbReference type="Proteomes" id="UP000230959"/>
    </source>
</evidence>
<evidence type="ECO:0000256" key="1">
    <source>
        <dbReference type="SAM" id="Phobius"/>
    </source>
</evidence>
<dbReference type="Gene3D" id="2.60.40.10">
    <property type="entry name" value="Immunoglobulins"/>
    <property type="match status" value="1"/>
</dbReference>
<dbReference type="SUPFAM" id="SSF52821">
    <property type="entry name" value="Rhodanese/Cell cycle control phosphatase"/>
    <property type="match status" value="1"/>
</dbReference>
<dbReference type="EMBL" id="PFER01000002">
    <property type="protein sequence ID" value="PJE74136.1"/>
    <property type="molecule type" value="Genomic_DNA"/>
</dbReference>
<dbReference type="InterPro" id="IPR036873">
    <property type="entry name" value="Rhodanese-like_dom_sf"/>
</dbReference>
<dbReference type="Pfam" id="PF07610">
    <property type="entry name" value="DUF1573"/>
    <property type="match status" value="1"/>
</dbReference>
<keyword evidence="1" id="KW-1133">Transmembrane helix</keyword>
<evidence type="ECO:0000259" key="2">
    <source>
        <dbReference type="PROSITE" id="PS50206"/>
    </source>
</evidence>
<dbReference type="CDD" id="cd00158">
    <property type="entry name" value="RHOD"/>
    <property type="match status" value="1"/>
</dbReference>
<dbReference type="InterPro" id="IPR001763">
    <property type="entry name" value="Rhodanese-like_dom"/>
</dbReference>
<dbReference type="Gene3D" id="3.40.250.10">
    <property type="entry name" value="Rhodanese-like domain"/>
    <property type="match status" value="1"/>
</dbReference>
<gene>
    <name evidence="3" type="ORF">COV02_00110</name>
</gene>
<dbReference type="InterPro" id="IPR050229">
    <property type="entry name" value="GlpE_sulfurtransferase"/>
</dbReference>
<keyword evidence="1" id="KW-0812">Transmembrane</keyword>
<dbReference type="InterPro" id="IPR013783">
    <property type="entry name" value="Ig-like_fold"/>
</dbReference>
<feature type="transmembrane region" description="Helical" evidence="1">
    <location>
        <begin position="6"/>
        <end position="24"/>
    </location>
</feature>
<dbReference type="SMART" id="SM00450">
    <property type="entry name" value="RHOD"/>
    <property type="match status" value="1"/>
</dbReference>
<comment type="caution">
    <text evidence="3">The sequence shown here is derived from an EMBL/GenBank/DDBJ whole genome shotgun (WGS) entry which is preliminary data.</text>
</comment>
<keyword evidence="1" id="KW-0472">Membrane</keyword>
<accession>A0A2M8LBZ9</accession>
<dbReference type="InterPro" id="IPR011467">
    <property type="entry name" value="DUF1573"/>
</dbReference>
<name>A0A2M8LBZ9_9BACT</name>
<dbReference type="PROSITE" id="PS50206">
    <property type="entry name" value="RHODANESE_3"/>
    <property type="match status" value="1"/>
</dbReference>
<sequence length="283" mass="31299">MFKKIIIGGIVIMIFAGMALLFSAGNNENKTDLMDLKKEKEHMDNLETYEISPSNIANKIKNKENIILLDVRTSAEYEESHLQNAILLPVQNLNEKTLAEVGLGEEAKNKEIIIYCRSGARSKTAYDIMSSLGYANIKSMAGGMVHWLEDGHPFTEVGIPDDGKYENDVAVSFGSKISFDRTFHDFGLVPQYGGSVEAKFKVRNDGVKTLEIGKITTSCSCTSASISSSAIAPAESAELIIRFDPNLHEEPEDVFKRTVFIPTNDPDKPEAEIMIQVDIEEGR</sequence>
<dbReference type="AlphaFoldDB" id="A0A2M8LBZ9"/>